<dbReference type="eggNOG" id="COG2929">
    <property type="taxonomic scope" value="Bacteria"/>
</dbReference>
<gene>
    <name evidence="1" type="ORF">CY0110_28029</name>
</gene>
<dbReference type="Gene3D" id="3.10.450.530">
    <property type="entry name" value="Ribonuclease toxin, BrnT, of type II toxin-antitoxin system"/>
    <property type="match status" value="1"/>
</dbReference>
<evidence type="ECO:0008006" key="3">
    <source>
        <dbReference type="Google" id="ProtNLM"/>
    </source>
</evidence>
<accession>A3IMB4</accession>
<comment type="caution">
    <text evidence="1">The sequence shown here is derived from an EMBL/GenBank/DDBJ whole genome shotgun (WGS) entry which is preliminary data.</text>
</comment>
<keyword evidence="2" id="KW-1185">Reference proteome</keyword>
<dbReference type="AlphaFoldDB" id="A3IMB4"/>
<reference evidence="1 2" key="1">
    <citation type="submission" date="2007-03" db="EMBL/GenBank/DDBJ databases">
        <authorList>
            <person name="Stal L."/>
            <person name="Ferriera S."/>
            <person name="Johnson J."/>
            <person name="Kravitz S."/>
            <person name="Beeson K."/>
            <person name="Sutton G."/>
            <person name="Rogers Y.-H."/>
            <person name="Friedman R."/>
            <person name="Frazier M."/>
            <person name="Venter J.C."/>
        </authorList>
    </citation>
    <scope>NUCLEOTIDE SEQUENCE [LARGE SCALE GENOMIC DNA]</scope>
    <source>
        <strain evidence="1 2">CCY0110</strain>
    </source>
</reference>
<dbReference type="OrthoDB" id="428036at2"/>
<evidence type="ECO:0000313" key="1">
    <source>
        <dbReference type="EMBL" id="EAZ92283.1"/>
    </source>
</evidence>
<dbReference type="EMBL" id="AAXW01000007">
    <property type="protein sequence ID" value="EAZ92283.1"/>
    <property type="molecule type" value="Genomic_DNA"/>
</dbReference>
<protein>
    <recommendedName>
        <fullName evidence="3">BrnT family toxin</fullName>
    </recommendedName>
</protein>
<dbReference type="Pfam" id="PF04365">
    <property type="entry name" value="BrnT_toxin"/>
    <property type="match status" value="1"/>
</dbReference>
<dbReference type="InterPro" id="IPR007460">
    <property type="entry name" value="BrnT_toxin"/>
</dbReference>
<proteinExistence type="predicted"/>
<name>A3IMB4_9CHRO</name>
<evidence type="ECO:0000313" key="2">
    <source>
        <dbReference type="Proteomes" id="UP000003781"/>
    </source>
</evidence>
<organism evidence="1 2">
    <name type="scientific">Crocosphaera chwakensis CCY0110</name>
    <dbReference type="NCBI Taxonomy" id="391612"/>
    <lineage>
        <taxon>Bacteria</taxon>
        <taxon>Bacillati</taxon>
        <taxon>Cyanobacteriota</taxon>
        <taxon>Cyanophyceae</taxon>
        <taxon>Oscillatoriophycideae</taxon>
        <taxon>Chroococcales</taxon>
        <taxon>Aphanothecaceae</taxon>
        <taxon>Crocosphaera</taxon>
        <taxon>Crocosphaera chwakensis</taxon>
    </lineage>
</organism>
<dbReference type="Proteomes" id="UP000003781">
    <property type="component" value="Unassembled WGS sequence"/>
</dbReference>
<sequence>MEFEWDEQKNQTNIIKHGISFQEALEIFNDPNLLTYIDDRFNYEETRELSIGQLFLPKQPVIVVLVVHTDRNRVTRIISARRASRKERRLYEQQSI</sequence>
<dbReference type="RefSeq" id="WP_008274495.1">
    <property type="nucleotide sequence ID" value="NZ_AAXW01000007.1"/>
</dbReference>
<dbReference type="InterPro" id="IPR038573">
    <property type="entry name" value="BrnT_sf"/>
</dbReference>